<dbReference type="GO" id="GO:0007623">
    <property type="term" value="P:circadian rhythm"/>
    <property type="evidence" value="ECO:0007669"/>
    <property type="project" value="UniProtKB-ARBA"/>
</dbReference>
<dbReference type="Pfam" id="PF06585">
    <property type="entry name" value="JHBP"/>
    <property type="match status" value="1"/>
</dbReference>
<name>A0A1W6EVZ5_AMPCP</name>
<dbReference type="AlphaFoldDB" id="A0A1W6EVZ5"/>
<accession>A0A1W6EVZ5</accession>
<evidence type="ECO:0000256" key="1">
    <source>
        <dbReference type="ARBA" id="ARBA00022729"/>
    </source>
</evidence>
<feature type="chain" id="PRO_5012596893" evidence="4">
    <location>
        <begin position="23"/>
        <end position="249"/>
    </location>
</feature>
<evidence type="ECO:0000256" key="4">
    <source>
        <dbReference type="SAM" id="SignalP"/>
    </source>
</evidence>
<evidence type="ECO:0000256" key="2">
    <source>
        <dbReference type="ARBA" id="ARBA00023108"/>
    </source>
</evidence>
<dbReference type="EMBL" id="KY563480">
    <property type="protein sequence ID" value="ARK19889.1"/>
    <property type="molecule type" value="mRNA"/>
</dbReference>
<proteinExistence type="evidence at transcript level"/>
<dbReference type="FunFam" id="3.15.10.30:FF:000001">
    <property type="entry name" value="Takeout-like protein 1"/>
    <property type="match status" value="1"/>
</dbReference>
<comment type="similarity">
    <text evidence="3">Belongs to the TO family.</text>
</comment>
<dbReference type="OrthoDB" id="8185598at2759"/>
<organism evidence="5">
    <name type="scientific">Ampulex compressa</name>
    <name type="common">Emerald cockroach wasp</name>
    <dbReference type="NCBI Taxonomy" id="860918"/>
    <lineage>
        <taxon>Eukaryota</taxon>
        <taxon>Metazoa</taxon>
        <taxon>Ecdysozoa</taxon>
        <taxon>Arthropoda</taxon>
        <taxon>Hexapoda</taxon>
        <taxon>Insecta</taxon>
        <taxon>Pterygota</taxon>
        <taxon>Neoptera</taxon>
        <taxon>Endopterygota</taxon>
        <taxon>Hymenoptera</taxon>
        <taxon>Apocrita</taxon>
        <taxon>Aculeata</taxon>
        <taxon>Apoidea</taxon>
        <taxon>Ampulicidae</taxon>
        <taxon>Ampulicini</taxon>
        <taxon>Ampulex</taxon>
    </lineage>
</organism>
<dbReference type="SMART" id="SM00700">
    <property type="entry name" value="JHBP"/>
    <property type="match status" value="1"/>
</dbReference>
<dbReference type="InterPro" id="IPR038606">
    <property type="entry name" value="To_sf"/>
</dbReference>
<keyword evidence="1 4" id="KW-0732">Signal</keyword>
<sequence length="249" mass="27408">MMRDNVFLVSLIVALAAGIAIARDLPEFIHVCNRNQPDIDECVISSIETLKPHLKTGEPAYYIPSLEPLLLEELVAAEGTGIRVTARDIHVYGASDFTVDRMRVDLDNMRFAVDVKLPNIFINGFYEMDGKVLLLPIRGSGPISGNFTNCMGAVKLQAIQQKGDDGQDYMHITDFKMKIAVGKGTLRLDNLFGGEAVLGEVINQAINSNFDAFLKELQPLVESALSEAFLDIANSILSQFTFQQLFPVA</sequence>
<dbReference type="GO" id="GO:0005615">
    <property type="term" value="C:extracellular space"/>
    <property type="evidence" value="ECO:0007669"/>
    <property type="project" value="TreeGrafter"/>
</dbReference>
<feature type="signal peptide" evidence="4">
    <location>
        <begin position="1"/>
        <end position="22"/>
    </location>
</feature>
<dbReference type="PANTHER" id="PTHR11008">
    <property type="entry name" value="PROTEIN TAKEOUT-LIKE PROTEIN"/>
    <property type="match status" value="1"/>
</dbReference>
<keyword evidence="2" id="KW-0090">Biological rhythms</keyword>
<dbReference type="Gene3D" id="3.15.10.30">
    <property type="entry name" value="Haemolymph juvenile hormone binding protein"/>
    <property type="match status" value="1"/>
</dbReference>
<dbReference type="PANTHER" id="PTHR11008:SF14">
    <property type="entry name" value="CIRCADIAN CLOCK-CONTROLLED PROTEIN-LIKE PROTEIN"/>
    <property type="match status" value="1"/>
</dbReference>
<evidence type="ECO:0000313" key="5">
    <source>
        <dbReference type="EMBL" id="ARK19889.1"/>
    </source>
</evidence>
<reference evidence="5" key="1">
    <citation type="submission" date="2017-02" db="EMBL/GenBank/DDBJ databases">
        <title>Parasitoid Jewel Wasp Mounts Multi-Pronged Neurochemical Attack to Hijack a Host Brain.</title>
        <authorList>
            <person name="Arvidson R.S."/>
            <person name="Kaiser M."/>
            <person name="Libersat F."/>
            <person name="Adams M.E."/>
        </authorList>
    </citation>
    <scope>NUCLEOTIDE SEQUENCE</scope>
    <source>
        <strain evidence="5">107</strain>
    </source>
</reference>
<dbReference type="InterPro" id="IPR010562">
    <property type="entry name" value="Haemolymph_juvenile_hormone-bd"/>
</dbReference>
<evidence type="ECO:0000256" key="3">
    <source>
        <dbReference type="ARBA" id="ARBA00060902"/>
    </source>
</evidence>
<protein>
    <submittedName>
        <fullName evidence="5">Haemolymph juvenile hormone binding protein</fullName>
    </submittedName>
</protein>